<keyword evidence="2" id="KW-1185">Reference proteome</keyword>
<proteinExistence type="predicted"/>
<dbReference type="AlphaFoldDB" id="A0A7J6I6D4"/>
<evidence type="ECO:0000313" key="2">
    <source>
        <dbReference type="Proteomes" id="UP000583929"/>
    </source>
</evidence>
<dbReference type="Proteomes" id="UP000583929">
    <property type="component" value="Unassembled WGS sequence"/>
</dbReference>
<sequence length="107" mass="11988">MKKLYWSDIFYKLCEVCKDCSVLKKQNNTYILRCSAGATIQLLTAGVGWHLDENVYSGMSQLAESYFGQDVALNLECVTHVRYQHFGYGHVPSACGDSGVKEQLAEI</sequence>
<organism evidence="1 2">
    <name type="scientific">Cannabis sativa</name>
    <name type="common">Hemp</name>
    <name type="synonym">Marijuana</name>
    <dbReference type="NCBI Taxonomy" id="3483"/>
    <lineage>
        <taxon>Eukaryota</taxon>
        <taxon>Viridiplantae</taxon>
        <taxon>Streptophyta</taxon>
        <taxon>Embryophyta</taxon>
        <taxon>Tracheophyta</taxon>
        <taxon>Spermatophyta</taxon>
        <taxon>Magnoliopsida</taxon>
        <taxon>eudicotyledons</taxon>
        <taxon>Gunneridae</taxon>
        <taxon>Pentapetalae</taxon>
        <taxon>rosids</taxon>
        <taxon>fabids</taxon>
        <taxon>Rosales</taxon>
        <taxon>Cannabaceae</taxon>
        <taxon>Cannabis</taxon>
    </lineage>
</organism>
<accession>A0A7J6I6D4</accession>
<dbReference type="EMBL" id="JAATIQ010000005">
    <property type="protein sequence ID" value="KAF4403113.1"/>
    <property type="molecule type" value="Genomic_DNA"/>
</dbReference>
<reference evidence="1 2" key="1">
    <citation type="journal article" date="2020" name="bioRxiv">
        <title>Sequence and annotation of 42 cannabis genomes reveals extensive copy number variation in cannabinoid synthesis and pathogen resistance genes.</title>
        <authorList>
            <person name="Mckernan K.J."/>
            <person name="Helbert Y."/>
            <person name="Kane L.T."/>
            <person name="Ebling H."/>
            <person name="Zhang L."/>
            <person name="Liu B."/>
            <person name="Eaton Z."/>
            <person name="Mclaughlin S."/>
            <person name="Kingan S."/>
            <person name="Baybayan P."/>
            <person name="Concepcion G."/>
            <person name="Jordan M."/>
            <person name="Riva A."/>
            <person name="Barbazuk W."/>
            <person name="Harkins T."/>
        </authorList>
    </citation>
    <scope>NUCLEOTIDE SEQUENCE [LARGE SCALE GENOMIC DNA]</scope>
    <source>
        <strain evidence="2">cv. Jamaican Lion 4</strain>
        <tissue evidence="1">Leaf</tissue>
    </source>
</reference>
<name>A0A7J6I6D4_CANSA</name>
<protein>
    <submittedName>
        <fullName evidence="1">Uncharacterized protein</fullName>
    </submittedName>
</protein>
<evidence type="ECO:0000313" key="1">
    <source>
        <dbReference type="EMBL" id="KAF4403113.1"/>
    </source>
</evidence>
<comment type="caution">
    <text evidence="1">The sequence shown here is derived from an EMBL/GenBank/DDBJ whole genome shotgun (WGS) entry which is preliminary data.</text>
</comment>
<gene>
    <name evidence="1" type="ORF">G4B88_027884</name>
</gene>